<dbReference type="AlphaFoldDB" id="A0A9P6ZVJ9"/>
<feature type="transmembrane region" description="Helical" evidence="2">
    <location>
        <begin position="157"/>
        <end position="176"/>
    </location>
</feature>
<feature type="transmembrane region" description="Helical" evidence="2">
    <location>
        <begin position="80"/>
        <end position="107"/>
    </location>
</feature>
<sequence>MPLPALDRMFITSAWLHCVLFGVYIYAMSIRKRRAHWIIPLSCICHFSIATAHNILSLFYALQGLTNPAIIFVTDGSILYISRVTALSMTMIGLYLLNVGIIFLSFYLVWDHNLILTAVMLILEAGHLATAVASWSVVVRLGFFFRPAFDALLKADFILNLVLTICLTSGIAYRLWRAGKDTFGLTGHNAYKPAIYTIIQCGAIYTSSIIVVCALHLSGSPAAVMGDYVGVQVATLTPLLLIVNLSLGVTHGEHGETSDTAEPTFAQPAQPVQVSITQETHTHPDDTMELRPTRRNQSLRTYGDDEKGH</sequence>
<dbReference type="Proteomes" id="UP000714275">
    <property type="component" value="Unassembled WGS sequence"/>
</dbReference>
<feature type="transmembrane region" description="Helical" evidence="2">
    <location>
        <begin position="114"/>
        <end position="137"/>
    </location>
</feature>
<organism evidence="3 4">
    <name type="scientific">Suillus placidus</name>
    <dbReference type="NCBI Taxonomy" id="48579"/>
    <lineage>
        <taxon>Eukaryota</taxon>
        <taxon>Fungi</taxon>
        <taxon>Dikarya</taxon>
        <taxon>Basidiomycota</taxon>
        <taxon>Agaricomycotina</taxon>
        <taxon>Agaricomycetes</taxon>
        <taxon>Agaricomycetidae</taxon>
        <taxon>Boletales</taxon>
        <taxon>Suillineae</taxon>
        <taxon>Suillaceae</taxon>
        <taxon>Suillus</taxon>
    </lineage>
</organism>
<name>A0A9P6ZVJ9_9AGAM</name>
<keyword evidence="2" id="KW-0472">Membrane</keyword>
<feature type="transmembrane region" description="Helical" evidence="2">
    <location>
        <begin position="197"/>
        <end position="217"/>
    </location>
</feature>
<protein>
    <submittedName>
        <fullName evidence="3">Uncharacterized protein</fullName>
    </submittedName>
</protein>
<evidence type="ECO:0000313" key="3">
    <source>
        <dbReference type="EMBL" id="KAG1776967.1"/>
    </source>
</evidence>
<keyword evidence="2" id="KW-1133">Transmembrane helix</keyword>
<keyword evidence="4" id="KW-1185">Reference proteome</keyword>
<dbReference type="OrthoDB" id="3357408at2759"/>
<evidence type="ECO:0000256" key="1">
    <source>
        <dbReference type="SAM" id="MobiDB-lite"/>
    </source>
</evidence>
<dbReference type="EMBL" id="JABBWD010000023">
    <property type="protein sequence ID" value="KAG1776967.1"/>
    <property type="molecule type" value="Genomic_DNA"/>
</dbReference>
<evidence type="ECO:0000313" key="4">
    <source>
        <dbReference type="Proteomes" id="UP000714275"/>
    </source>
</evidence>
<keyword evidence="2" id="KW-0812">Transmembrane</keyword>
<feature type="transmembrane region" description="Helical" evidence="2">
    <location>
        <begin position="38"/>
        <end position="60"/>
    </location>
</feature>
<comment type="caution">
    <text evidence="3">The sequence shown here is derived from an EMBL/GenBank/DDBJ whole genome shotgun (WGS) entry which is preliminary data.</text>
</comment>
<feature type="transmembrane region" description="Helical" evidence="2">
    <location>
        <begin position="229"/>
        <end position="249"/>
    </location>
</feature>
<gene>
    <name evidence="3" type="ORF">EV702DRAFT_1104532</name>
</gene>
<feature type="transmembrane region" description="Helical" evidence="2">
    <location>
        <begin position="6"/>
        <end position="26"/>
    </location>
</feature>
<feature type="region of interest" description="Disordered" evidence="1">
    <location>
        <begin position="280"/>
        <end position="309"/>
    </location>
</feature>
<feature type="compositionally biased region" description="Basic and acidic residues" evidence="1">
    <location>
        <begin position="280"/>
        <end position="292"/>
    </location>
</feature>
<reference evidence="3" key="1">
    <citation type="journal article" date="2020" name="New Phytol.">
        <title>Comparative genomics reveals dynamic genome evolution in host specialist ectomycorrhizal fungi.</title>
        <authorList>
            <person name="Lofgren L.A."/>
            <person name="Nguyen N.H."/>
            <person name="Vilgalys R."/>
            <person name="Ruytinx J."/>
            <person name="Liao H.L."/>
            <person name="Branco S."/>
            <person name="Kuo A."/>
            <person name="LaButti K."/>
            <person name="Lipzen A."/>
            <person name="Andreopoulos W."/>
            <person name="Pangilinan J."/>
            <person name="Riley R."/>
            <person name="Hundley H."/>
            <person name="Na H."/>
            <person name="Barry K."/>
            <person name="Grigoriev I.V."/>
            <person name="Stajich J.E."/>
            <person name="Kennedy P.G."/>
        </authorList>
    </citation>
    <scope>NUCLEOTIDE SEQUENCE</scope>
    <source>
        <strain evidence="3">DOB743</strain>
    </source>
</reference>
<evidence type="ECO:0000256" key="2">
    <source>
        <dbReference type="SAM" id="Phobius"/>
    </source>
</evidence>
<accession>A0A9P6ZVJ9</accession>
<proteinExistence type="predicted"/>